<keyword evidence="3" id="KW-1185">Reference proteome</keyword>
<evidence type="ECO:0000313" key="2">
    <source>
        <dbReference type="EMBL" id="TFK52114.1"/>
    </source>
</evidence>
<name>A0A5C3N3A4_9AGAM</name>
<feature type="region of interest" description="Disordered" evidence="1">
    <location>
        <begin position="215"/>
        <end position="297"/>
    </location>
</feature>
<gene>
    <name evidence="2" type="ORF">OE88DRAFT_1644673</name>
</gene>
<evidence type="ECO:0000256" key="1">
    <source>
        <dbReference type="SAM" id="MobiDB-lite"/>
    </source>
</evidence>
<protein>
    <submittedName>
        <fullName evidence="2">Uncharacterized protein</fullName>
    </submittedName>
</protein>
<sequence>MWEEEGEAPADDHEHFQQQLRDSPRCLDGDITICAVQWTPRDQASGLIALSRGGTTVGQALIRAVDVQQGRSSWTGTHGSSQPVDFLVHWRSATKGRWKDRGIRPTYTFHSGCVHVLAHRIFFRGCISTTVERLGIQDRLEGHRNESVRVNSSGMFAVDITDARAHQLIQYKIFLVSENRGGRSKGQENLIGLSELVALGEAPIGPGGIALQRALARQKNSASGPPRFRLRGPKTPTIPHVGEGKKGERHHTSHPLVFLTESTPPPDPRHQQPASQTETPGPANGDQPVHAGRAAVPGTNCTDALHVKMWRTRTAKGFIGPLCTHIPESLATTEAFTTRDRNIKAPATFTRAVGQDSAHRNTTAPRFLCSPPMLSIAFSAPAGSPVRCGSFLSSLPG</sequence>
<accession>A0A5C3N3A4</accession>
<reference evidence="2 3" key="1">
    <citation type="journal article" date="2019" name="Nat. Ecol. Evol.">
        <title>Megaphylogeny resolves global patterns of mushroom evolution.</title>
        <authorList>
            <person name="Varga T."/>
            <person name="Krizsan K."/>
            <person name="Foldi C."/>
            <person name="Dima B."/>
            <person name="Sanchez-Garcia M."/>
            <person name="Sanchez-Ramirez S."/>
            <person name="Szollosi G.J."/>
            <person name="Szarkandi J.G."/>
            <person name="Papp V."/>
            <person name="Albert L."/>
            <person name="Andreopoulos W."/>
            <person name="Angelini C."/>
            <person name="Antonin V."/>
            <person name="Barry K.W."/>
            <person name="Bougher N.L."/>
            <person name="Buchanan P."/>
            <person name="Buyck B."/>
            <person name="Bense V."/>
            <person name="Catcheside P."/>
            <person name="Chovatia M."/>
            <person name="Cooper J."/>
            <person name="Damon W."/>
            <person name="Desjardin D."/>
            <person name="Finy P."/>
            <person name="Geml J."/>
            <person name="Haridas S."/>
            <person name="Hughes K."/>
            <person name="Justo A."/>
            <person name="Karasinski D."/>
            <person name="Kautmanova I."/>
            <person name="Kiss B."/>
            <person name="Kocsube S."/>
            <person name="Kotiranta H."/>
            <person name="LaButti K.M."/>
            <person name="Lechner B.E."/>
            <person name="Liimatainen K."/>
            <person name="Lipzen A."/>
            <person name="Lukacs Z."/>
            <person name="Mihaltcheva S."/>
            <person name="Morgado L.N."/>
            <person name="Niskanen T."/>
            <person name="Noordeloos M.E."/>
            <person name="Ohm R.A."/>
            <person name="Ortiz-Santana B."/>
            <person name="Ovrebo C."/>
            <person name="Racz N."/>
            <person name="Riley R."/>
            <person name="Savchenko A."/>
            <person name="Shiryaev A."/>
            <person name="Soop K."/>
            <person name="Spirin V."/>
            <person name="Szebenyi C."/>
            <person name="Tomsovsky M."/>
            <person name="Tulloss R.E."/>
            <person name="Uehling J."/>
            <person name="Grigoriev I.V."/>
            <person name="Vagvolgyi C."/>
            <person name="Papp T."/>
            <person name="Martin F.M."/>
            <person name="Miettinen O."/>
            <person name="Hibbett D.S."/>
            <person name="Nagy L.G."/>
        </authorList>
    </citation>
    <scope>NUCLEOTIDE SEQUENCE [LARGE SCALE GENOMIC DNA]</scope>
    <source>
        <strain evidence="2 3">OMC1185</strain>
    </source>
</reference>
<organism evidence="2 3">
    <name type="scientific">Heliocybe sulcata</name>
    <dbReference type="NCBI Taxonomy" id="5364"/>
    <lineage>
        <taxon>Eukaryota</taxon>
        <taxon>Fungi</taxon>
        <taxon>Dikarya</taxon>
        <taxon>Basidiomycota</taxon>
        <taxon>Agaricomycotina</taxon>
        <taxon>Agaricomycetes</taxon>
        <taxon>Gloeophyllales</taxon>
        <taxon>Gloeophyllaceae</taxon>
        <taxon>Heliocybe</taxon>
    </lineage>
</organism>
<dbReference type="Proteomes" id="UP000305948">
    <property type="component" value="Unassembled WGS sequence"/>
</dbReference>
<evidence type="ECO:0000313" key="3">
    <source>
        <dbReference type="Proteomes" id="UP000305948"/>
    </source>
</evidence>
<dbReference type="AlphaFoldDB" id="A0A5C3N3A4"/>
<proteinExistence type="predicted"/>
<dbReference type="EMBL" id="ML213510">
    <property type="protein sequence ID" value="TFK52114.1"/>
    <property type="molecule type" value="Genomic_DNA"/>
</dbReference>